<sequence length="143" mass="16048">MRYATPSPPRHHLIAAAESFAKVDDFADACYRYYFYGDQICRAKLSSCLMKNMAEELKAVPTKYHQAVVDAALEEISYPLKSGERPAFCSKDRSACLGVSRAQYYRIHADQAITAIIAYITNSAEDVANCVRQQLGKKCEFGY</sequence>
<name>A0A1S9ZJW1_9GAMM</name>
<dbReference type="RefSeq" id="WP_078256035.1">
    <property type="nucleotide sequence ID" value="NZ_MUXT01000006.1"/>
</dbReference>
<evidence type="ECO:0000313" key="2">
    <source>
        <dbReference type="Proteomes" id="UP000190322"/>
    </source>
</evidence>
<dbReference type="AlphaFoldDB" id="A0A1S9ZJW1"/>
<comment type="caution">
    <text evidence="1">The sequence shown here is derived from an EMBL/GenBank/DDBJ whole genome shotgun (WGS) entry which is preliminary data.</text>
</comment>
<organism evidence="1 2">
    <name type="scientific">Moraxella canis</name>
    <dbReference type="NCBI Taxonomy" id="90239"/>
    <lineage>
        <taxon>Bacteria</taxon>
        <taxon>Pseudomonadati</taxon>
        <taxon>Pseudomonadota</taxon>
        <taxon>Gammaproteobacteria</taxon>
        <taxon>Moraxellales</taxon>
        <taxon>Moraxellaceae</taxon>
        <taxon>Moraxella</taxon>
    </lineage>
</organism>
<dbReference type="EMBL" id="MUXT01000006">
    <property type="protein sequence ID" value="OOR83902.1"/>
    <property type="molecule type" value="Genomic_DNA"/>
</dbReference>
<protein>
    <submittedName>
        <fullName evidence="1">Uncharacterized protein</fullName>
    </submittedName>
</protein>
<dbReference type="Proteomes" id="UP000190322">
    <property type="component" value="Unassembled WGS sequence"/>
</dbReference>
<reference evidence="1 2" key="1">
    <citation type="submission" date="2017-02" db="EMBL/GenBank/DDBJ databases">
        <title>Draft genome sequence of Moraxella canis CCUG 8415A type strain.</title>
        <authorList>
            <person name="Engstrom-Jakobsson H."/>
            <person name="Salva-Serra F."/>
            <person name="Thorell K."/>
            <person name="Gonzales-Siles L."/>
            <person name="Karlsson R."/>
            <person name="Boulund F."/>
            <person name="Engstrand L."/>
            <person name="Moore E."/>
        </authorList>
    </citation>
    <scope>NUCLEOTIDE SEQUENCE [LARGE SCALE GENOMIC DNA]</scope>
    <source>
        <strain evidence="1 2">CCUG 8415A</strain>
    </source>
</reference>
<proteinExistence type="predicted"/>
<evidence type="ECO:0000313" key="1">
    <source>
        <dbReference type="EMBL" id="OOR83902.1"/>
    </source>
</evidence>
<accession>A0A1S9ZJW1</accession>
<gene>
    <name evidence="1" type="ORF">B0180_05525</name>
</gene>